<gene>
    <name evidence="1" type="ORF">Tcan_02432</name>
</gene>
<evidence type="ECO:0000313" key="1">
    <source>
        <dbReference type="EMBL" id="KHN71186.1"/>
    </source>
</evidence>
<dbReference type="Proteomes" id="UP000031036">
    <property type="component" value="Unassembled WGS sequence"/>
</dbReference>
<proteinExistence type="predicted"/>
<sequence length="117" mass="13239">MLAFQERDSVVARVRITALYCSYLLKVYEGRPELDLGDEQKSYCIGSLKSPYGTISLELRYRTKMEIERSLKHPEGKENACPKKVDSCHKANLIKDESAFNTSAEFCAAEIRSPGFP</sequence>
<protein>
    <submittedName>
        <fullName evidence="1">Uncharacterized protein</fullName>
    </submittedName>
</protein>
<dbReference type="InterPro" id="IPR036570">
    <property type="entry name" value="HORMA_dom_sf"/>
</dbReference>
<organism evidence="1 2">
    <name type="scientific">Toxocara canis</name>
    <name type="common">Canine roundworm</name>
    <dbReference type="NCBI Taxonomy" id="6265"/>
    <lineage>
        <taxon>Eukaryota</taxon>
        <taxon>Metazoa</taxon>
        <taxon>Ecdysozoa</taxon>
        <taxon>Nematoda</taxon>
        <taxon>Chromadorea</taxon>
        <taxon>Rhabditida</taxon>
        <taxon>Spirurina</taxon>
        <taxon>Ascaridomorpha</taxon>
        <taxon>Ascaridoidea</taxon>
        <taxon>Toxocaridae</taxon>
        <taxon>Toxocara</taxon>
    </lineage>
</organism>
<reference evidence="1 2" key="1">
    <citation type="submission" date="2014-11" db="EMBL/GenBank/DDBJ databases">
        <title>Genetic blueprint of the zoonotic pathogen Toxocara canis.</title>
        <authorList>
            <person name="Zhu X.-Q."/>
            <person name="Korhonen P.K."/>
            <person name="Cai H."/>
            <person name="Young N.D."/>
            <person name="Nejsum P."/>
            <person name="von Samson-Himmelstjerna G."/>
            <person name="Boag P.R."/>
            <person name="Tan P."/>
            <person name="Li Q."/>
            <person name="Min J."/>
            <person name="Yang Y."/>
            <person name="Wang X."/>
            <person name="Fang X."/>
            <person name="Hall R.S."/>
            <person name="Hofmann A."/>
            <person name="Sternberg P.W."/>
            <person name="Jex A.R."/>
            <person name="Gasser R.B."/>
        </authorList>
    </citation>
    <scope>NUCLEOTIDE SEQUENCE [LARGE SCALE GENOMIC DNA]</scope>
    <source>
        <strain evidence="1">PN_DK_2014</strain>
    </source>
</reference>
<dbReference type="AlphaFoldDB" id="A0A0B2UJD7"/>
<accession>A0A0B2UJD7</accession>
<dbReference type="Gene3D" id="3.30.900.10">
    <property type="entry name" value="HORMA domain"/>
    <property type="match status" value="1"/>
</dbReference>
<keyword evidence="2" id="KW-1185">Reference proteome</keyword>
<dbReference type="EMBL" id="JPKZ01022608">
    <property type="protein sequence ID" value="KHN71186.1"/>
    <property type="molecule type" value="Genomic_DNA"/>
</dbReference>
<evidence type="ECO:0000313" key="2">
    <source>
        <dbReference type="Proteomes" id="UP000031036"/>
    </source>
</evidence>
<name>A0A0B2UJD7_TOXCA</name>
<comment type="caution">
    <text evidence="1">The sequence shown here is derived from an EMBL/GenBank/DDBJ whole genome shotgun (WGS) entry which is preliminary data.</text>
</comment>
<dbReference type="OrthoDB" id="70161at2759"/>